<dbReference type="VEuPathDB" id="FungiDB:MCYG_02293"/>
<accession>C5FFM7</accession>
<dbReference type="EMBL" id="DS995702">
    <property type="protein sequence ID" value="EEQ29474.1"/>
    <property type="molecule type" value="Genomic_DNA"/>
</dbReference>
<organism evidence="1 2">
    <name type="scientific">Arthroderma otae (strain ATCC MYA-4605 / CBS 113480)</name>
    <name type="common">Microsporum canis</name>
    <dbReference type="NCBI Taxonomy" id="554155"/>
    <lineage>
        <taxon>Eukaryota</taxon>
        <taxon>Fungi</taxon>
        <taxon>Dikarya</taxon>
        <taxon>Ascomycota</taxon>
        <taxon>Pezizomycotina</taxon>
        <taxon>Eurotiomycetes</taxon>
        <taxon>Eurotiomycetidae</taxon>
        <taxon>Onygenales</taxon>
        <taxon>Arthrodermataceae</taxon>
        <taxon>Microsporum</taxon>
    </lineage>
</organism>
<sequence>MNVSSILARLTIRAIKAQNSLLNMMSAHLSEELAPRARPGCLPRAFLVYVRADPLAHMNEGLYVSRTNNRICSLVEIGASSIVSRKEPLKDLCKRENEGHN</sequence>
<dbReference type="HOGENOM" id="CLU_2291049_0_0_1"/>
<reference evidence="2" key="1">
    <citation type="journal article" date="2012" name="MBio">
        <title>Comparative genome analysis of Trichophyton rubrum and related dermatophytes reveals candidate genes involved in infection.</title>
        <authorList>
            <person name="Martinez D.A."/>
            <person name="Oliver B.G."/>
            <person name="Graeser Y."/>
            <person name="Goldberg J.M."/>
            <person name="Li W."/>
            <person name="Martinez-Rossi N.M."/>
            <person name="Monod M."/>
            <person name="Shelest E."/>
            <person name="Barton R.C."/>
            <person name="Birch E."/>
            <person name="Brakhage A.A."/>
            <person name="Chen Z."/>
            <person name="Gurr S.J."/>
            <person name="Heiman D."/>
            <person name="Heitman J."/>
            <person name="Kosti I."/>
            <person name="Rossi A."/>
            <person name="Saif S."/>
            <person name="Samalova M."/>
            <person name="Saunders C.W."/>
            <person name="Shea T."/>
            <person name="Summerbell R.C."/>
            <person name="Xu J."/>
            <person name="Young S."/>
            <person name="Zeng Q."/>
            <person name="Birren B.W."/>
            <person name="Cuomo C.A."/>
            <person name="White T.C."/>
        </authorList>
    </citation>
    <scope>NUCLEOTIDE SEQUENCE [LARGE SCALE GENOMIC DNA]</scope>
    <source>
        <strain evidence="2">ATCC MYA-4605 / CBS 113480</strain>
    </source>
</reference>
<gene>
    <name evidence="1" type="ORF">MCYG_02293</name>
</gene>
<dbReference type="AlphaFoldDB" id="C5FFM7"/>
<name>C5FFM7_ARTOC</name>
<keyword evidence="2" id="KW-1185">Reference proteome</keyword>
<protein>
    <submittedName>
        <fullName evidence="1">Uncharacterized protein</fullName>
    </submittedName>
</protein>
<evidence type="ECO:0000313" key="1">
    <source>
        <dbReference type="EMBL" id="EEQ29474.1"/>
    </source>
</evidence>
<dbReference type="Proteomes" id="UP000002035">
    <property type="component" value="Unassembled WGS sequence"/>
</dbReference>
<dbReference type="RefSeq" id="XP_002849359.1">
    <property type="nucleotide sequence ID" value="XM_002849313.1"/>
</dbReference>
<dbReference type="GeneID" id="9226351"/>
<evidence type="ECO:0000313" key="2">
    <source>
        <dbReference type="Proteomes" id="UP000002035"/>
    </source>
</evidence>
<proteinExistence type="predicted"/>